<name>A0A6J1H145_CUCMO</name>
<dbReference type="AlphaFoldDB" id="A0A6J1H145"/>
<feature type="compositionally biased region" description="Basic residues" evidence="1">
    <location>
        <begin position="1"/>
        <end position="10"/>
    </location>
</feature>
<feature type="compositionally biased region" description="Basic and acidic residues" evidence="1">
    <location>
        <begin position="125"/>
        <end position="134"/>
    </location>
</feature>
<sequence>MGRGRGKGKKSIITSLEDSTIGEEEKISSQKQNGSAEQAQTDEIKEEELGRVEAIDEQAKTDPGKVIENPNPAETGKKRKRNSSMKEKMGLVNDASCKGTQTSIVQVKSNGFRHHGSRRKSKPRRAAEAVVECR</sequence>
<dbReference type="Proteomes" id="UP000504609">
    <property type="component" value="Unplaced"/>
</dbReference>
<reference evidence="3" key="1">
    <citation type="submission" date="2025-08" db="UniProtKB">
        <authorList>
            <consortium name="RefSeq"/>
        </authorList>
    </citation>
    <scope>IDENTIFICATION</scope>
    <source>
        <tissue evidence="3">Young leaves</tissue>
    </source>
</reference>
<proteinExistence type="predicted"/>
<evidence type="ECO:0000313" key="3">
    <source>
        <dbReference type="RefSeq" id="XP_022958162.1"/>
    </source>
</evidence>
<gene>
    <name evidence="3" type="primary">LOC111459471</name>
</gene>
<protein>
    <submittedName>
        <fullName evidence="3">Uncharacterized protein LOC111459471</fullName>
    </submittedName>
</protein>
<evidence type="ECO:0000313" key="2">
    <source>
        <dbReference type="Proteomes" id="UP000504609"/>
    </source>
</evidence>
<organism evidence="2 3">
    <name type="scientific">Cucurbita moschata</name>
    <name type="common">Winter crookneck squash</name>
    <name type="synonym">Cucurbita pepo var. moschata</name>
    <dbReference type="NCBI Taxonomy" id="3662"/>
    <lineage>
        <taxon>Eukaryota</taxon>
        <taxon>Viridiplantae</taxon>
        <taxon>Streptophyta</taxon>
        <taxon>Embryophyta</taxon>
        <taxon>Tracheophyta</taxon>
        <taxon>Spermatophyta</taxon>
        <taxon>Magnoliopsida</taxon>
        <taxon>eudicotyledons</taxon>
        <taxon>Gunneridae</taxon>
        <taxon>Pentapetalae</taxon>
        <taxon>rosids</taxon>
        <taxon>fabids</taxon>
        <taxon>Cucurbitales</taxon>
        <taxon>Cucurbitaceae</taxon>
        <taxon>Cucurbiteae</taxon>
        <taxon>Cucurbita</taxon>
    </lineage>
</organism>
<evidence type="ECO:0000256" key="1">
    <source>
        <dbReference type="SAM" id="MobiDB-lite"/>
    </source>
</evidence>
<dbReference type="KEGG" id="cmos:111459471"/>
<dbReference type="GeneID" id="111459471"/>
<dbReference type="PANTHER" id="PTHR34055">
    <property type="entry name" value="OS09G0491596 PROTEIN"/>
    <property type="match status" value="1"/>
</dbReference>
<keyword evidence="2" id="KW-1185">Reference proteome</keyword>
<accession>A0A6J1H145</accession>
<feature type="region of interest" description="Disordered" evidence="1">
    <location>
        <begin position="1"/>
        <end position="97"/>
    </location>
</feature>
<feature type="region of interest" description="Disordered" evidence="1">
    <location>
        <begin position="109"/>
        <end position="134"/>
    </location>
</feature>
<dbReference type="PANTHER" id="PTHR34055:SF1">
    <property type="entry name" value="EXPRESSED PROTEIN"/>
    <property type="match status" value="1"/>
</dbReference>
<dbReference type="RefSeq" id="XP_022958162.1">
    <property type="nucleotide sequence ID" value="XM_023102394.1"/>
</dbReference>
<feature type="compositionally biased region" description="Basic residues" evidence="1">
    <location>
        <begin position="111"/>
        <end position="124"/>
    </location>
</feature>
<feature type="compositionally biased region" description="Basic and acidic residues" evidence="1">
    <location>
        <begin position="47"/>
        <end position="65"/>
    </location>
</feature>
<feature type="compositionally biased region" description="Polar residues" evidence="1">
    <location>
        <begin position="29"/>
        <end position="41"/>
    </location>
</feature>